<feature type="transmembrane region" description="Helical" evidence="1">
    <location>
        <begin position="6"/>
        <end position="22"/>
    </location>
</feature>
<feature type="transmembrane region" description="Helical" evidence="1">
    <location>
        <begin position="90"/>
        <end position="107"/>
    </location>
</feature>
<dbReference type="AlphaFoldDB" id="M0MGG9"/>
<evidence type="ECO:0000313" key="2">
    <source>
        <dbReference type="EMBL" id="EMA44806.1"/>
    </source>
</evidence>
<dbReference type="STRING" id="1227455.C449_09114"/>
<dbReference type="InParanoid" id="M0MGG9"/>
<dbReference type="OrthoDB" id="257688at2157"/>
<keyword evidence="1" id="KW-1133">Transmembrane helix</keyword>
<keyword evidence="1" id="KW-0812">Transmembrane</keyword>
<gene>
    <name evidence="2" type="ORF">C449_09114</name>
</gene>
<accession>M0MGG9</accession>
<keyword evidence="3" id="KW-1185">Reference proteome</keyword>
<dbReference type="RefSeq" id="WP_006077676.1">
    <property type="nucleotide sequence ID" value="NZ_AOMD01000021.1"/>
</dbReference>
<reference evidence="2 3" key="1">
    <citation type="journal article" date="2014" name="PLoS Genet.">
        <title>Phylogenetically driven sequencing of extremely halophilic archaea reveals strategies for static and dynamic osmo-response.</title>
        <authorList>
            <person name="Becker E.A."/>
            <person name="Seitzer P.M."/>
            <person name="Tritt A."/>
            <person name="Larsen D."/>
            <person name="Krusor M."/>
            <person name="Yao A.I."/>
            <person name="Wu D."/>
            <person name="Madern D."/>
            <person name="Eisen J.A."/>
            <person name="Darling A.E."/>
            <person name="Facciotti M.T."/>
        </authorList>
    </citation>
    <scope>NUCLEOTIDE SEQUENCE [LARGE SCALE GENOMIC DNA]</scope>
    <source>
        <strain evidence="2 3">DSM 5350</strain>
    </source>
</reference>
<sequence length="115" mass="13060">MRAIVHFSVGVSGMLLILLVVERSFRQQFLLIFASGLWAVIPDLGWLLLRVGTPEASVLWKQVFNSVVGYLFWFHPLLDAMEPENRVYEMGGAFSLLGVAVVTFYLLNDWDADRI</sequence>
<dbReference type="Proteomes" id="UP000011669">
    <property type="component" value="Unassembled WGS sequence"/>
</dbReference>
<organism evidence="2 3">
    <name type="scientific">Halococcus saccharolyticus DSM 5350</name>
    <dbReference type="NCBI Taxonomy" id="1227455"/>
    <lineage>
        <taxon>Archaea</taxon>
        <taxon>Methanobacteriati</taxon>
        <taxon>Methanobacteriota</taxon>
        <taxon>Stenosarchaea group</taxon>
        <taxon>Halobacteria</taxon>
        <taxon>Halobacteriales</taxon>
        <taxon>Halococcaceae</taxon>
        <taxon>Halococcus</taxon>
    </lineage>
</organism>
<evidence type="ECO:0000313" key="3">
    <source>
        <dbReference type="Proteomes" id="UP000011669"/>
    </source>
</evidence>
<dbReference type="EMBL" id="AOMD01000021">
    <property type="protein sequence ID" value="EMA44806.1"/>
    <property type="molecule type" value="Genomic_DNA"/>
</dbReference>
<evidence type="ECO:0000256" key="1">
    <source>
        <dbReference type="SAM" id="Phobius"/>
    </source>
</evidence>
<keyword evidence="1" id="KW-0472">Membrane</keyword>
<name>M0MGG9_9EURY</name>
<feature type="transmembrane region" description="Helical" evidence="1">
    <location>
        <begin position="29"/>
        <end position="47"/>
    </location>
</feature>
<evidence type="ECO:0008006" key="4">
    <source>
        <dbReference type="Google" id="ProtNLM"/>
    </source>
</evidence>
<proteinExistence type="predicted"/>
<protein>
    <recommendedName>
        <fullName evidence="4">Membrane-bound metal-dependent hydrolase</fullName>
    </recommendedName>
</protein>
<comment type="caution">
    <text evidence="2">The sequence shown here is derived from an EMBL/GenBank/DDBJ whole genome shotgun (WGS) entry which is preliminary data.</text>
</comment>
<dbReference type="PATRIC" id="fig|1227455.4.peg.1868"/>